<protein>
    <submittedName>
        <fullName evidence="3">Uncharacterized protein</fullName>
    </submittedName>
</protein>
<organism evidence="3 4">
    <name type="scientific">Globisporangium ultimum (strain ATCC 200006 / CBS 805.95 / DAOM BR144)</name>
    <name type="common">Pythium ultimum</name>
    <dbReference type="NCBI Taxonomy" id="431595"/>
    <lineage>
        <taxon>Eukaryota</taxon>
        <taxon>Sar</taxon>
        <taxon>Stramenopiles</taxon>
        <taxon>Oomycota</taxon>
        <taxon>Peronosporomycetes</taxon>
        <taxon>Pythiales</taxon>
        <taxon>Pythiaceae</taxon>
        <taxon>Globisporangium</taxon>
    </lineage>
</organism>
<evidence type="ECO:0000313" key="4">
    <source>
        <dbReference type="Proteomes" id="UP000019132"/>
    </source>
</evidence>
<reference evidence="3" key="3">
    <citation type="submission" date="2015-02" db="UniProtKB">
        <authorList>
            <consortium name="EnsemblProtists"/>
        </authorList>
    </citation>
    <scope>IDENTIFICATION</scope>
    <source>
        <strain evidence="3">DAOM BR144</strain>
    </source>
</reference>
<reference evidence="4" key="1">
    <citation type="journal article" date="2010" name="Genome Biol.">
        <title>Genome sequence of the necrotrophic plant pathogen Pythium ultimum reveals original pathogenicity mechanisms and effector repertoire.</title>
        <authorList>
            <person name="Levesque C.A."/>
            <person name="Brouwer H."/>
            <person name="Cano L."/>
            <person name="Hamilton J.P."/>
            <person name="Holt C."/>
            <person name="Huitema E."/>
            <person name="Raffaele S."/>
            <person name="Robideau G.P."/>
            <person name="Thines M."/>
            <person name="Win J."/>
            <person name="Zerillo M.M."/>
            <person name="Beakes G.W."/>
            <person name="Boore J.L."/>
            <person name="Busam D."/>
            <person name="Dumas B."/>
            <person name="Ferriera S."/>
            <person name="Fuerstenberg S.I."/>
            <person name="Gachon C.M."/>
            <person name="Gaulin E."/>
            <person name="Govers F."/>
            <person name="Grenville-Briggs L."/>
            <person name="Horner N."/>
            <person name="Hostetler J."/>
            <person name="Jiang R.H."/>
            <person name="Johnson J."/>
            <person name="Krajaejun T."/>
            <person name="Lin H."/>
            <person name="Meijer H.J."/>
            <person name="Moore B."/>
            <person name="Morris P."/>
            <person name="Phuntmart V."/>
            <person name="Puiu D."/>
            <person name="Shetty J."/>
            <person name="Stajich J.E."/>
            <person name="Tripathy S."/>
            <person name="Wawra S."/>
            <person name="van West P."/>
            <person name="Whitty B.R."/>
            <person name="Coutinho P.M."/>
            <person name="Henrissat B."/>
            <person name="Martin F."/>
            <person name="Thomas P.D."/>
            <person name="Tyler B.M."/>
            <person name="De Vries R.P."/>
            <person name="Kamoun S."/>
            <person name="Yandell M."/>
            <person name="Tisserat N."/>
            <person name="Buell C.R."/>
        </authorList>
    </citation>
    <scope>NUCLEOTIDE SEQUENCE</scope>
    <source>
        <strain evidence="4">DAOM:BR144</strain>
    </source>
</reference>
<dbReference type="EMBL" id="GL376621">
    <property type="status" value="NOT_ANNOTATED_CDS"/>
    <property type="molecule type" value="Genomic_DNA"/>
</dbReference>
<keyword evidence="1" id="KW-0175">Coiled coil</keyword>
<dbReference type="EnsemblProtists" id="PYU1_T012082">
    <property type="protein sequence ID" value="PYU1_T012082"/>
    <property type="gene ID" value="PYU1_G012056"/>
</dbReference>
<accession>K3X4D3</accession>
<feature type="compositionally biased region" description="Low complexity" evidence="2">
    <location>
        <begin position="127"/>
        <end position="142"/>
    </location>
</feature>
<dbReference type="Proteomes" id="UP000019132">
    <property type="component" value="Unassembled WGS sequence"/>
</dbReference>
<dbReference type="HOGENOM" id="CLU_152885_0_0_1"/>
<reference evidence="4" key="2">
    <citation type="submission" date="2010-04" db="EMBL/GenBank/DDBJ databases">
        <authorList>
            <person name="Buell R."/>
            <person name="Hamilton J."/>
            <person name="Hostetler J."/>
        </authorList>
    </citation>
    <scope>NUCLEOTIDE SEQUENCE [LARGE SCALE GENOMIC DNA]</scope>
    <source>
        <strain evidence="4">DAOM:BR144</strain>
    </source>
</reference>
<keyword evidence="4" id="KW-1185">Reference proteome</keyword>
<dbReference type="OMA" id="NVFNIGM"/>
<sequence length="142" mass="15628">MMMFAARRLRHFSTQASAPRPRQEYPTSFVSHLKTQKLNVFNIGMAFLTLSLSSQLVSYKQKHEKLAGEKEQLSERVHVLEQLVVSLGGEVPVDDEVAAATAAEATKAEQEKAQRDEEAQLLAAMTAPSDSSKSAPKKGMLI</sequence>
<dbReference type="VEuPathDB" id="FungiDB:PYU1_G012056"/>
<dbReference type="InParanoid" id="K3X4D3"/>
<evidence type="ECO:0000256" key="1">
    <source>
        <dbReference type="SAM" id="Coils"/>
    </source>
</evidence>
<dbReference type="AlphaFoldDB" id="K3X4D3"/>
<evidence type="ECO:0000256" key="2">
    <source>
        <dbReference type="SAM" id="MobiDB-lite"/>
    </source>
</evidence>
<feature type="region of interest" description="Disordered" evidence="2">
    <location>
        <begin position="102"/>
        <end position="142"/>
    </location>
</feature>
<feature type="coiled-coil region" evidence="1">
    <location>
        <begin position="56"/>
        <end position="83"/>
    </location>
</feature>
<proteinExistence type="predicted"/>
<dbReference type="eggNOG" id="ENOG502SBGC">
    <property type="taxonomic scope" value="Eukaryota"/>
</dbReference>
<name>K3X4D3_GLOUD</name>
<feature type="compositionally biased region" description="Basic and acidic residues" evidence="2">
    <location>
        <begin position="106"/>
        <end position="118"/>
    </location>
</feature>
<evidence type="ECO:0000313" key="3">
    <source>
        <dbReference type="EnsemblProtists" id="PYU1_T012082"/>
    </source>
</evidence>